<dbReference type="OMA" id="RYTEVET"/>
<dbReference type="EMBL" id="HF935887">
    <property type="protein sequence ID" value="CCX13697.1"/>
    <property type="molecule type" value="Genomic_DNA"/>
</dbReference>
<dbReference type="eggNOG" id="KOG1840">
    <property type="taxonomic scope" value="Eukaryota"/>
</dbReference>
<protein>
    <submittedName>
        <fullName evidence="1">Similar to Putative phosphatidate cytidylyltransferase acc. no. Q9P381</fullName>
    </submittedName>
</protein>
<dbReference type="OrthoDB" id="5986190at2759"/>
<dbReference type="PANTHER" id="PTHR46082:SF6">
    <property type="entry name" value="AAA+ ATPASE DOMAIN-CONTAINING PROTEIN-RELATED"/>
    <property type="match status" value="1"/>
</dbReference>
<dbReference type="InterPro" id="IPR053137">
    <property type="entry name" value="NLR-like"/>
</dbReference>
<dbReference type="STRING" id="1076935.U4L8F0"/>
<sequence length="831" mass="95509">MLLMVKRWLESPESGDWVLVLDNSDDKFHFFPEPGPGYSNDRLNEDHQILALASFIPQGRKGIVAITTRDGEVANLLADAHTISKEKMHPPEAELLFRNNYPKGEMKIVPGDSELLSLLDELQYLPLAIKQAASFLQMSNLKTLSQYLHEFRSTKKLLSKPSNNPWRYSNSHETVFTTFHISFQQIQKQSSLAGALIQVLACIDRQEIPHQMLIDLIESYEDDSDGVELLLDDALEKLISFSLIQYMSNGSYDIHALVHLSMWHFLEAIPNQKDLTMTKVSNFLAELPTPTLKTRDLWKAYFRHIFTFLEKKPADSLDVATICYDTSIYLEDNSRYEEAEKLAERSLTLRKSLLGEDSFDTWQSMSNLADIYRNQNKFSEAEKLEKRVMMATRKIHGESHPDTLRSMNKLAVILHAQEKYKGAHNMRLKIFELRKKTLGEQHPATLRSMQDLAVAICNQYNCLDAEVMQKRALELCKKYLGNEHLDTVECKSKLAYIHKQASEWDEAETLYEEVLKIRRRILGENHPNTLMSIKNLANIYRDQKRYEDAGALLLEELEARKRIYGAEHPDTLSSMRNLASMYHEQARYTEVETLRKEILEVCKRLLGENHIETLSSMRQLASTYTNQKRYKEAEVLQVEALKLCRSTFGEDHLETLQIMYNLAVTYITTQSCPVDAVGLLKTVVDIRTNRFGKKHTETEVAIFWLAQARGKVKDAQSVGIPVKMASETQSTRILEMQEVKMVRTTVRTSTINPITTVKQPTLVPEKTTEMRNTEMRETAIEAIRLLQQINQCTSTKNPELESSQLTKILETALQTIQSTLQVNRYNPTQTT</sequence>
<dbReference type="SUPFAM" id="SSF52540">
    <property type="entry name" value="P-loop containing nucleoside triphosphate hydrolases"/>
    <property type="match status" value="1"/>
</dbReference>
<keyword evidence="1" id="KW-0548">Nucleotidyltransferase</keyword>
<dbReference type="InterPro" id="IPR027417">
    <property type="entry name" value="P-loop_NTPase"/>
</dbReference>
<dbReference type="Gene3D" id="1.25.40.10">
    <property type="entry name" value="Tetratricopeptide repeat domain"/>
    <property type="match status" value="3"/>
</dbReference>
<dbReference type="GO" id="GO:0016779">
    <property type="term" value="F:nucleotidyltransferase activity"/>
    <property type="evidence" value="ECO:0007669"/>
    <property type="project" value="UniProtKB-KW"/>
</dbReference>
<reference evidence="1 2" key="1">
    <citation type="journal article" date="2013" name="PLoS Genet.">
        <title>The genome and development-dependent transcriptomes of Pyronema confluens: a window into fungal evolution.</title>
        <authorList>
            <person name="Traeger S."/>
            <person name="Altegoer F."/>
            <person name="Freitag M."/>
            <person name="Gabaldon T."/>
            <person name="Kempken F."/>
            <person name="Kumar A."/>
            <person name="Marcet-Houben M."/>
            <person name="Poggeler S."/>
            <person name="Stajich J.E."/>
            <person name="Nowrousian M."/>
        </authorList>
    </citation>
    <scope>NUCLEOTIDE SEQUENCE [LARGE SCALE GENOMIC DNA]</scope>
    <source>
        <strain evidence="2">CBS 100304</strain>
        <tissue evidence="1">Vegetative mycelium</tissue>
    </source>
</reference>
<dbReference type="PANTHER" id="PTHR46082">
    <property type="entry name" value="ATP/GTP-BINDING PROTEIN-RELATED"/>
    <property type="match status" value="1"/>
</dbReference>
<dbReference type="SUPFAM" id="SSF48452">
    <property type="entry name" value="TPR-like"/>
    <property type="match status" value="3"/>
</dbReference>
<name>U4L8F0_PYROM</name>
<proteinExistence type="predicted"/>
<keyword evidence="1" id="KW-0808">Transferase</keyword>
<dbReference type="InterPro" id="IPR011990">
    <property type="entry name" value="TPR-like_helical_dom_sf"/>
</dbReference>
<organism evidence="1 2">
    <name type="scientific">Pyronema omphalodes (strain CBS 100304)</name>
    <name type="common">Pyronema confluens</name>
    <dbReference type="NCBI Taxonomy" id="1076935"/>
    <lineage>
        <taxon>Eukaryota</taxon>
        <taxon>Fungi</taxon>
        <taxon>Dikarya</taxon>
        <taxon>Ascomycota</taxon>
        <taxon>Pezizomycotina</taxon>
        <taxon>Pezizomycetes</taxon>
        <taxon>Pezizales</taxon>
        <taxon>Pyronemataceae</taxon>
        <taxon>Pyronema</taxon>
    </lineage>
</organism>
<dbReference type="AlphaFoldDB" id="U4L8F0"/>
<accession>U4L8F0</accession>
<dbReference type="InterPro" id="IPR019734">
    <property type="entry name" value="TPR_rpt"/>
</dbReference>
<dbReference type="Pfam" id="PF13374">
    <property type="entry name" value="TPR_10"/>
    <property type="match status" value="2"/>
</dbReference>
<gene>
    <name evidence="1" type="ORF">PCON_13290</name>
</gene>
<evidence type="ECO:0000313" key="2">
    <source>
        <dbReference type="Proteomes" id="UP000018144"/>
    </source>
</evidence>
<dbReference type="Proteomes" id="UP000018144">
    <property type="component" value="Unassembled WGS sequence"/>
</dbReference>
<keyword evidence="2" id="KW-1185">Reference proteome</keyword>
<dbReference type="SMART" id="SM00028">
    <property type="entry name" value="TPR"/>
    <property type="match status" value="5"/>
</dbReference>
<dbReference type="Pfam" id="PF13424">
    <property type="entry name" value="TPR_12"/>
    <property type="match status" value="3"/>
</dbReference>
<dbReference type="PRINTS" id="PR00381">
    <property type="entry name" value="KINESINLIGHT"/>
</dbReference>
<evidence type="ECO:0000313" key="1">
    <source>
        <dbReference type="EMBL" id="CCX13697.1"/>
    </source>
</evidence>